<evidence type="ECO:0000313" key="3">
    <source>
        <dbReference type="Proteomes" id="UP000183208"/>
    </source>
</evidence>
<dbReference type="Proteomes" id="UP000183208">
    <property type="component" value="Unassembled WGS sequence"/>
</dbReference>
<protein>
    <submittedName>
        <fullName evidence="2">Uncharacterized protein</fullName>
    </submittedName>
</protein>
<accession>A0A1H4RL24</accession>
<name>A0A1H4RL24_9BRAD</name>
<feature type="compositionally biased region" description="Basic and acidic residues" evidence="1">
    <location>
        <begin position="54"/>
        <end position="78"/>
    </location>
</feature>
<dbReference type="EMBL" id="FNTI01000001">
    <property type="protein sequence ID" value="SEC32577.1"/>
    <property type="molecule type" value="Genomic_DNA"/>
</dbReference>
<organism evidence="2 3">
    <name type="scientific">Bradyrhizobium lablabi</name>
    <dbReference type="NCBI Taxonomy" id="722472"/>
    <lineage>
        <taxon>Bacteria</taxon>
        <taxon>Pseudomonadati</taxon>
        <taxon>Pseudomonadota</taxon>
        <taxon>Alphaproteobacteria</taxon>
        <taxon>Hyphomicrobiales</taxon>
        <taxon>Nitrobacteraceae</taxon>
        <taxon>Bradyrhizobium</taxon>
    </lineage>
</organism>
<evidence type="ECO:0000256" key="1">
    <source>
        <dbReference type="SAM" id="MobiDB-lite"/>
    </source>
</evidence>
<proteinExistence type="predicted"/>
<sequence length="169" mass="18892">MGPNCYWSQDLCSRANVDVASNLGNSTRVTAAERHLVEDKAIYTDFRARMNDDAVRMGDKKPPPNLASKRDIRTRNDAPEPVTNNQNFAVPQAKNPATALPELILSDGKEKFSSGIPKMLRDLSRPIGDLGTDLVQLLFHCVYSIRKMSKNSKILFARFVRSALTQKWG</sequence>
<reference evidence="2 3" key="1">
    <citation type="submission" date="2016-10" db="EMBL/GenBank/DDBJ databases">
        <authorList>
            <person name="de Groot N.N."/>
        </authorList>
    </citation>
    <scope>NUCLEOTIDE SEQUENCE [LARGE SCALE GENOMIC DNA]</scope>
    <source>
        <strain evidence="2 3">GAS522</strain>
    </source>
</reference>
<evidence type="ECO:0000313" key="2">
    <source>
        <dbReference type="EMBL" id="SEC32577.1"/>
    </source>
</evidence>
<dbReference type="AlphaFoldDB" id="A0A1H4RL24"/>
<feature type="region of interest" description="Disordered" evidence="1">
    <location>
        <begin position="54"/>
        <end position="93"/>
    </location>
</feature>
<gene>
    <name evidence="2" type="ORF">SAMN05444171_1148</name>
</gene>